<dbReference type="OrthoDB" id="372044at2157"/>
<evidence type="ECO:0000256" key="6">
    <source>
        <dbReference type="ARBA" id="ARBA00023274"/>
    </source>
</evidence>
<dbReference type="InterPro" id="IPR022803">
    <property type="entry name" value="Ribosomal_uL5_dom_sf"/>
</dbReference>
<dbReference type="Pfam" id="PF00673">
    <property type="entry name" value="Ribosomal_L5_C"/>
    <property type="match status" value="1"/>
</dbReference>
<evidence type="ECO:0000256" key="8">
    <source>
        <dbReference type="RuleBase" id="RU003930"/>
    </source>
</evidence>
<dbReference type="KEGG" id="mpd:MCP_2234"/>
<dbReference type="FunCoup" id="D1Z0T4">
    <property type="interactions" value="142"/>
</dbReference>
<dbReference type="InParanoid" id="D1Z0T4"/>
<dbReference type="InterPro" id="IPR057266">
    <property type="entry name" value="Ribosomal_uL5_euk/arc-type"/>
</dbReference>
<keyword evidence="5 7" id="KW-0689">Ribosomal protein</keyword>
<keyword evidence="3 7" id="KW-0699">rRNA-binding</keyword>
<dbReference type="NCBIfam" id="NF003258">
    <property type="entry name" value="PRK04219.1"/>
    <property type="match status" value="1"/>
</dbReference>
<comment type="similarity">
    <text evidence="1 7 8">Belongs to the universal ribosomal protein uL5 family.</text>
</comment>
<evidence type="ECO:0000313" key="11">
    <source>
        <dbReference type="EMBL" id="BAI62306.1"/>
    </source>
</evidence>
<evidence type="ECO:0000259" key="10">
    <source>
        <dbReference type="Pfam" id="PF00673"/>
    </source>
</evidence>
<comment type="subunit">
    <text evidence="7">Part of the 50S ribosomal subunit; contacts the 5S rRNA and probably tRNA. Forms a bridge to the 30S subunit in the 70S ribosome.</text>
</comment>
<dbReference type="PANTHER" id="PTHR11994">
    <property type="entry name" value="60S RIBOSOMAL PROTEIN L11-RELATED"/>
    <property type="match status" value="1"/>
</dbReference>
<feature type="domain" description="Large ribosomal subunit protein uL5 N-terminal" evidence="9">
    <location>
        <begin position="4"/>
        <end position="57"/>
    </location>
</feature>
<evidence type="ECO:0000256" key="7">
    <source>
        <dbReference type="HAMAP-Rule" id="MF_01333"/>
    </source>
</evidence>
<dbReference type="InterPro" id="IPR031310">
    <property type="entry name" value="Ribosomal_uL5_N"/>
</dbReference>
<dbReference type="InterPro" id="IPR031309">
    <property type="entry name" value="Ribosomal_uL5_C"/>
</dbReference>
<sequence>MSDNAMRTPRIEKVTVHMSVGESGKKLSNAEMIMQTITGQKPVRNFAQKTLPAFGIKKGEAIGCKVTLRGAKAEKFLNTAFAIKEKSLNVKSFDKNGNFAFGIEEHTDFPGLEYDPEIGIYGMDVIVSIERPGYRIKRRKAQQQEIPAGHKLTKDDSIAFLGNKYGVEVK</sequence>
<feature type="domain" description="Large ribosomal subunit protein uL5 C-terminal" evidence="10">
    <location>
        <begin position="62"/>
        <end position="148"/>
    </location>
</feature>
<accession>D1Z0T4</accession>
<keyword evidence="2 7" id="KW-0820">tRNA-binding</keyword>
<dbReference type="GO" id="GO:0006412">
    <property type="term" value="P:translation"/>
    <property type="evidence" value="ECO:0007669"/>
    <property type="project" value="UniProtKB-UniRule"/>
</dbReference>
<reference evidence="11 12" key="2">
    <citation type="journal article" date="2008" name="Int. J. Syst. Evol. Microbiol.">
        <title>Methanocella paludicola gen. nov., sp. nov., a methane-producing archaeon, the first isolate of the lineage 'Rice Cluster I', and proposal of the new archaeal order Methanocellales ord. nov.</title>
        <authorList>
            <person name="Sakai S."/>
            <person name="Imachi H."/>
            <person name="Hanada S."/>
            <person name="Ohashi A."/>
            <person name="Harada H."/>
            <person name="Kamagata Y."/>
        </authorList>
    </citation>
    <scope>NUCLEOTIDE SEQUENCE [LARGE SCALE GENOMIC DNA]</scope>
    <source>
        <strain evidence="12">DSM 17711 / JCM 13418 / NBRC 101707 / SANAE</strain>
    </source>
</reference>
<evidence type="ECO:0000259" key="9">
    <source>
        <dbReference type="Pfam" id="PF00281"/>
    </source>
</evidence>
<dbReference type="GO" id="GO:0005840">
    <property type="term" value="C:ribosome"/>
    <property type="evidence" value="ECO:0007669"/>
    <property type="project" value="UniProtKB-KW"/>
</dbReference>
<name>D1Z0T4_METPS</name>
<dbReference type="EMBL" id="AP011532">
    <property type="protein sequence ID" value="BAI62306.1"/>
    <property type="molecule type" value="Genomic_DNA"/>
</dbReference>
<dbReference type="GO" id="GO:0000049">
    <property type="term" value="F:tRNA binding"/>
    <property type="evidence" value="ECO:0007669"/>
    <property type="project" value="UniProtKB-UniRule"/>
</dbReference>
<evidence type="ECO:0000256" key="4">
    <source>
        <dbReference type="ARBA" id="ARBA00022884"/>
    </source>
</evidence>
<dbReference type="Gene3D" id="3.30.1440.10">
    <property type="match status" value="1"/>
</dbReference>
<protein>
    <recommendedName>
        <fullName evidence="7">Large ribosomal subunit protein uL5</fullName>
    </recommendedName>
</protein>
<dbReference type="HAMAP" id="MF_01333_A">
    <property type="entry name" value="Ribosomal_uL5_A"/>
    <property type="match status" value="1"/>
</dbReference>
<evidence type="ECO:0000256" key="2">
    <source>
        <dbReference type="ARBA" id="ARBA00022555"/>
    </source>
</evidence>
<dbReference type="AlphaFoldDB" id="D1Z0T4"/>
<evidence type="ECO:0000256" key="1">
    <source>
        <dbReference type="ARBA" id="ARBA00008553"/>
    </source>
</evidence>
<comment type="function">
    <text evidence="7">This is 1 of the proteins that bind and probably mediate the attachment of the 5S RNA into the large ribosomal subunit, where it forms part of the central protuberance. In the 70S ribosome it contacts protein S13 of the 30S subunit (bridge B1b), connecting the 2 subunits; this bridge is implicated in subunit movement. May contact the P site tRNA; the 5S rRNA and some of its associated proteins might help stabilize positioning of ribosome-bound tRNAs.</text>
</comment>
<evidence type="ECO:0000256" key="3">
    <source>
        <dbReference type="ARBA" id="ARBA00022730"/>
    </source>
</evidence>
<dbReference type="FunFam" id="3.30.1440.10:FF:000002">
    <property type="entry name" value="60S ribosomal protein L11"/>
    <property type="match status" value="1"/>
</dbReference>
<proteinExistence type="inferred from homology"/>
<reference evidence="11 12" key="1">
    <citation type="journal article" date="2007" name="Appl. Environ. Microbiol.">
        <title>Isolation of key methanogens for global methane emission from rice paddy fields: a novel isolate affiliated with the clone cluster rice cluster I.</title>
        <authorList>
            <person name="Sakai S."/>
            <person name="Imachi H."/>
            <person name="Sekiguchi Y."/>
            <person name="Ohashi A."/>
            <person name="Harada H."/>
            <person name="Kamagata Y."/>
        </authorList>
    </citation>
    <scope>NUCLEOTIDE SEQUENCE [LARGE SCALE GENOMIC DNA]</scope>
    <source>
        <strain evidence="12">DSM 17711 / JCM 13418 / NBRC 101707 / SANAE</strain>
    </source>
</reference>
<dbReference type="SUPFAM" id="SSF55282">
    <property type="entry name" value="RL5-like"/>
    <property type="match status" value="1"/>
</dbReference>
<dbReference type="InterPro" id="IPR022804">
    <property type="entry name" value="Ribosomal_uL5_arc"/>
</dbReference>
<reference evidence="12" key="3">
    <citation type="journal article" date="2011" name="PLoS ONE">
        <title>Genome sequence of a mesophilic hydrogenotrophic methanogen Methanocella paludicola, the first cultivated representative of the order Methanocellales.</title>
        <authorList>
            <person name="Sakai S."/>
            <person name="Takaki Y."/>
            <person name="Shimamura S."/>
            <person name="Sekine M."/>
            <person name="Tajima T."/>
            <person name="Kosugi H."/>
            <person name="Ichikawa N."/>
            <person name="Tasumi E."/>
            <person name="Hiraki A.T."/>
            <person name="Shimizu A."/>
            <person name="Kato Y."/>
            <person name="Nishiko R."/>
            <person name="Mori K."/>
            <person name="Fujita N."/>
            <person name="Imachi H."/>
            <person name="Takai K."/>
        </authorList>
    </citation>
    <scope>NUCLEOTIDE SEQUENCE [LARGE SCALE GENOMIC DNA]</scope>
    <source>
        <strain evidence="12">DSM 17711 / JCM 13418 / NBRC 101707 / SANAE</strain>
    </source>
</reference>
<dbReference type="Pfam" id="PF00281">
    <property type="entry name" value="Ribosomal_L5"/>
    <property type="match status" value="1"/>
</dbReference>
<organism evidence="11 12">
    <name type="scientific">Methanocella paludicola (strain DSM 17711 / JCM 13418 / NBRC 101707 / SANAE)</name>
    <dbReference type="NCBI Taxonomy" id="304371"/>
    <lineage>
        <taxon>Archaea</taxon>
        <taxon>Methanobacteriati</taxon>
        <taxon>Methanobacteriota</taxon>
        <taxon>Stenosarchaea group</taxon>
        <taxon>Methanomicrobia</taxon>
        <taxon>Methanocellales</taxon>
        <taxon>Methanocellaceae</taxon>
        <taxon>Methanocella</taxon>
    </lineage>
</organism>
<evidence type="ECO:0000313" key="12">
    <source>
        <dbReference type="Proteomes" id="UP000001882"/>
    </source>
</evidence>
<dbReference type="GO" id="GO:1990904">
    <property type="term" value="C:ribonucleoprotein complex"/>
    <property type="evidence" value="ECO:0007669"/>
    <property type="project" value="UniProtKB-KW"/>
</dbReference>
<gene>
    <name evidence="7" type="primary">rpl5</name>
    <name evidence="11" type="synonym">rpl5p</name>
    <name evidence="11" type="ordered locus">MCP_2234</name>
</gene>
<keyword evidence="12" id="KW-1185">Reference proteome</keyword>
<dbReference type="InterPro" id="IPR002132">
    <property type="entry name" value="Ribosomal_uL5"/>
</dbReference>
<dbReference type="PIRSF" id="PIRSF002161">
    <property type="entry name" value="Ribosomal_L5"/>
    <property type="match status" value="1"/>
</dbReference>
<dbReference type="PATRIC" id="fig|304371.9.peg.2273"/>
<dbReference type="eggNOG" id="arCOG04092">
    <property type="taxonomic scope" value="Archaea"/>
</dbReference>
<dbReference type="STRING" id="304371.MCP_2234"/>
<dbReference type="GO" id="GO:0019843">
    <property type="term" value="F:rRNA binding"/>
    <property type="evidence" value="ECO:0007669"/>
    <property type="project" value="UniProtKB-UniRule"/>
</dbReference>
<evidence type="ECO:0000256" key="5">
    <source>
        <dbReference type="ARBA" id="ARBA00022980"/>
    </source>
</evidence>
<dbReference type="Proteomes" id="UP000001882">
    <property type="component" value="Chromosome"/>
</dbReference>
<keyword evidence="6 7" id="KW-0687">Ribonucleoprotein</keyword>
<dbReference type="GO" id="GO:0003735">
    <property type="term" value="F:structural constituent of ribosome"/>
    <property type="evidence" value="ECO:0007669"/>
    <property type="project" value="InterPro"/>
</dbReference>
<keyword evidence="4 7" id="KW-0694">RNA-binding</keyword>